<gene>
    <name evidence="2" type="primary">Acey_s0135.g1891</name>
    <name evidence="2" type="ORF">Y032_0135g1891</name>
</gene>
<feature type="domain" description="C-type lectin" evidence="1">
    <location>
        <begin position="24"/>
        <end position="134"/>
    </location>
</feature>
<dbReference type="Pfam" id="PF00059">
    <property type="entry name" value="Lectin_C"/>
    <property type="match status" value="1"/>
</dbReference>
<reference evidence="3" key="1">
    <citation type="journal article" date="2015" name="Nat. Genet.">
        <title>The genome and transcriptome of the zoonotic hookworm Ancylostoma ceylanicum identify infection-specific gene families.</title>
        <authorList>
            <person name="Schwarz E.M."/>
            <person name="Hu Y."/>
            <person name="Antoshechkin I."/>
            <person name="Miller M.M."/>
            <person name="Sternberg P.W."/>
            <person name="Aroian R.V."/>
        </authorList>
    </citation>
    <scope>NUCLEOTIDE SEQUENCE</scope>
    <source>
        <strain evidence="3">HY135</strain>
    </source>
</reference>
<dbReference type="InterPro" id="IPR016186">
    <property type="entry name" value="C-type_lectin-like/link_sf"/>
</dbReference>
<evidence type="ECO:0000259" key="1">
    <source>
        <dbReference type="PROSITE" id="PS50041"/>
    </source>
</evidence>
<organism evidence="2 3">
    <name type="scientific">Ancylostoma ceylanicum</name>
    <dbReference type="NCBI Taxonomy" id="53326"/>
    <lineage>
        <taxon>Eukaryota</taxon>
        <taxon>Metazoa</taxon>
        <taxon>Ecdysozoa</taxon>
        <taxon>Nematoda</taxon>
        <taxon>Chromadorea</taxon>
        <taxon>Rhabditida</taxon>
        <taxon>Rhabditina</taxon>
        <taxon>Rhabditomorpha</taxon>
        <taxon>Strongyloidea</taxon>
        <taxon>Ancylostomatidae</taxon>
        <taxon>Ancylostomatinae</taxon>
        <taxon>Ancylostoma</taxon>
    </lineage>
</organism>
<protein>
    <recommendedName>
        <fullName evidence="1">C-type lectin domain-containing protein</fullName>
    </recommendedName>
</protein>
<dbReference type="EMBL" id="JARK01001471">
    <property type="protein sequence ID" value="EYB97923.1"/>
    <property type="molecule type" value="Genomic_DNA"/>
</dbReference>
<sequence length="152" mass="17997">MCYSDFEDLISNKNISLDMQTHSFHCRCFTYTKPLSHSEALEECRKYGYDIVIPRHDQENKYVRELAESIGDTKHDNFWIGVYGDPDHWSRFYSLSRYQKQFSEWENESSVQEWSCGAMKKSNGKWITLDCSTRSLMCRDYCNASLIIDVVR</sequence>
<dbReference type="Proteomes" id="UP000024635">
    <property type="component" value="Unassembled WGS sequence"/>
</dbReference>
<dbReference type="Gene3D" id="3.10.100.10">
    <property type="entry name" value="Mannose-Binding Protein A, subunit A"/>
    <property type="match status" value="1"/>
</dbReference>
<dbReference type="PROSITE" id="PS50041">
    <property type="entry name" value="C_TYPE_LECTIN_2"/>
    <property type="match status" value="1"/>
</dbReference>
<evidence type="ECO:0000313" key="2">
    <source>
        <dbReference type="EMBL" id="EYB97923.1"/>
    </source>
</evidence>
<dbReference type="SUPFAM" id="SSF56436">
    <property type="entry name" value="C-type lectin-like"/>
    <property type="match status" value="1"/>
</dbReference>
<dbReference type="SMART" id="SM00034">
    <property type="entry name" value="CLECT"/>
    <property type="match status" value="1"/>
</dbReference>
<dbReference type="AlphaFoldDB" id="A0A016T4K4"/>
<keyword evidence="3" id="KW-1185">Reference proteome</keyword>
<dbReference type="CDD" id="cd00037">
    <property type="entry name" value="CLECT"/>
    <property type="match status" value="1"/>
</dbReference>
<evidence type="ECO:0000313" key="3">
    <source>
        <dbReference type="Proteomes" id="UP000024635"/>
    </source>
</evidence>
<proteinExistence type="predicted"/>
<name>A0A016T4K4_9BILA</name>
<comment type="caution">
    <text evidence="2">The sequence shown here is derived from an EMBL/GenBank/DDBJ whole genome shotgun (WGS) entry which is preliminary data.</text>
</comment>
<dbReference type="InterPro" id="IPR016187">
    <property type="entry name" value="CTDL_fold"/>
</dbReference>
<dbReference type="InterPro" id="IPR001304">
    <property type="entry name" value="C-type_lectin-like"/>
</dbReference>
<accession>A0A016T4K4</accession>